<evidence type="ECO:0000256" key="12">
    <source>
        <dbReference type="ARBA" id="ARBA00023328"/>
    </source>
</evidence>
<comment type="caution">
    <text evidence="13">The sequence shown here is derived from an EMBL/GenBank/DDBJ whole genome shotgun (WGS) entry which is preliminary data.</text>
</comment>
<keyword evidence="7" id="KW-0493">Microtubule</keyword>
<dbReference type="Proteomes" id="UP000743370">
    <property type="component" value="Unassembled WGS sequence"/>
</dbReference>
<keyword evidence="6" id="KW-0132">Cell division</keyword>
<evidence type="ECO:0000256" key="10">
    <source>
        <dbReference type="ARBA" id="ARBA00023212"/>
    </source>
</evidence>
<keyword evidence="5" id="KW-0963">Cytoplasm</keyword>
<dbReference type="InterPro" id="IPR033341">
    <property type="entry name" value="SKA3"/>
</dbReference>
<keyword evidence="12" id="KW-0137">Centromere</keyword>
<dbReference type="GO" id="GO:0000278">
    <property type="term" value="P:mitotic cell cycle"/>
    <property type="evidence" value="ECO:0007669"/>
    <property type="project" value="TreeGrafter"/>
</dbReference>
<dbReference type="PANTHER" id="PTHR48118">
    <property type="entry name" value="SPINDLE AND KINETOCHORE-ASSOCIATED PROTEIN 3"/>
    <property type="match status" value="1"/>
</dbReference>
<evidence type="ECO:0000256" key="8">
    <source>
        <dbReference type="ARBA" id="ARBA00022776"/>
    </source>
</evidence>
<evidence type="ECO:0000256" key="6">
    <source>
        <dbReference type="ARBA" id="ARBA00022618"/>
    </source>
</evidence>
<protein>
    <recommendedName>
        <fullName evidence="15">Spindle and kinetochore-associated protein 3</fullName>
    </recommendedName>
</protein>
<keyword evidence="11" id="KW-0131">Cell cycle</keyword>
<evidence type="ECO:0000256" key="9">
    <source>
        <dbReference type="ARBA" id="ARBA00022838"/>
    </source>
</evidence>
<reference evidence="13 14" key="1">
    <citation type="submission" date="2020-05" db="EMBL/GenBank/DDBJ databases">
        <title>Vigna angularis (adzuki bean) Var. LongXiaoDou No. 4 denovo assembly.</title>
        <authorList>
            <person name="Xiang H."/>
        </authorList>
    </citation>
    <scope>NUCLEOTIDE SEQUENCE [LARGE SCALE GENOMIC DNA]</scope>
    <source>
        <tissue evidence="13">Leaf</tissue>
    </source>
</reference>
<dbReference type="EMBL" id="JABFOF010000002">
    <property type="protein sequence ID" value="KAG2406649.1"/>
    <property type="molecule type" value="Genomic_DNA"/>
</dbReference>
<accession>A0A8T0L470</accession>
<sequence>MDETIYVLSVNITSVSFSRYRSRVGSHILRYKEEIEMQLGERKKTMAEDPISSFCNTLAAFCNHLHSSSDALKQSIDRRPIPLDSASSIFTQCLNRRVSAATADLDMLDSMSFGTVSFEELLGHCNELYKKNHSDLLQLQEHLQSRGYTTVPDIEEEDEFEDIQYQDPEDKLDSPSSFYGSLSAADPSFKSFEEDALLDESLSLKKFGLSDAYLATFTSEGDWSSHEHEKKLQEFRQEDQPVVSSEGSKFLPIVSENENLKSAEVPSPRLQILKSEFECLPAYMKGLASWEDLLGAVEKINSSLSKKTNGCSYFHQDEIPSFELGPKTRSYLLLLVRMNRLVVETIDGILSYRVL</sequence>
<keyword evidence="4" id="KW-0158">Chromosome</keyword>
<keyword evidence="10" id="KW-0206">Cytoskeleton</keyword>
<evidence type="ECO:0000256" key="11">
    <source>
        <dbReference type="ARBA" id="ARBA00023306"/>
    </source>
</evidence>
<evidence type="ECO:0000256" key="5">
    <source>
        <dbReference type="ARBA" id="ARBA00022490"/>
    </source>
</evidence>
<dbReference type="PANTHER" id="PTHR48118:SF1">
    <property type="entry name" value="SPINDLE AND KINETOCHORE-ASSOCIATED PROTEIN 3"/>
    <property type="match status" value="1"/>
</dbReference>
<dbReference type="Gene3D" id="6.10.250.1400">
    <property type="match status" value="1"/>
</dbReference>
<evidence type="ECO:0000256" key="3">
    <source>
        <dbReference type="ARBA" id="ARBA00007716"/>
    </source>
</evidence>
<name>A0A8T0L470_PHAAN</name>
<evidence type="ECO:0000313" key="13">
    <source>
        <dbReference type="EMBL" id="KAG2406649.1"/>
    </source>
</evidence>
<evidence type="ECO:0000256" key="7">
    <source>
        <dbReference type="ARBA" id="ARBA00022701"/>
    </source>
</evidence>
<dbReference type="GO" id="GO:0007059">
    <property type="term" value="P:chromosome segregation"/>
    <property type="evidence" value="ECO:0007669"/>
    <property type="project" value="InterPro"/>
</dbReference>
<dbReference type="GO" id="GO:0005876">
    <property type="term" value="C:spindle microtubule"/>
    <property type="evidence" value="ECO:0007669"/>
    <property type="project" value="TreeGrafter"/>
</dbReference>
<evidence type="ECO:0008006" key="15">
    <source>
        <dbReference type="Google" id="ProtNLM"/>
    </source>
</evidence>
<evidence type="ECO:0000313" key="14">
    <source>
        <dbReference type="Proteomes" id="UP000743370"/>
    </source>
</evidence>
<proteinExistence type="inferred from homology"/>
<comment type="subcellular location">
    <subcellularLocation>
        <location evidence="2">Chromosome</location>
        <location evidence="2">Centromere</location>
        <location evidence="2">Kinetochore</location>
    </subcellularLocation>
    <subcellularLocation>
        <location evidence="1">Cytoplasm</location>
        <location evidence="1">Cytoskeleton</location>
        <location evidence="1">Spindle</location>
    </subcellularLocation>
</comment>
<gene>
    <name evidence="13" type="ORF">HKW66_Vig0059060</name>
</gene>
<evidence type="ECO:0000256" key="2">
    <source>
        <dbReference type="ARBA" id="ARBA00004629"/>
    </source>
</evidence>
<evidence type="ECO:0000256" key="4">
    <source>
        <dbReference type="ARBA" id="ARBA00022454"/>
    </source>
</evidence>
<keyword evidence="9" id="KW-0995">Kinetochore</keyword>
<dbReference type="AlphaFoldDB" id="A0A8T0L470"/>
<comment type="similarity">
    <text evidence="3">Belongs to the SKA3 family.</text>
</comment>
<organism evidence="13 14">
    <name type="scientific">Phaseolus angularis</name>
    <name type="common">Azuki bean</name>
    <name type="synonym">Vigna angularis</name>
    <dbReference type="NCBI Taxonomy" id="3914"/>
    <lineage>
        <taxon>Eukaryota</taxon>
        <taxon>Viridiplantae</taxon>
        <taxon>Streptophyta</taxon>
        <taxon>Embryophyta</taxon>
        <taxon>Tracheophyta</taxon>
        <taxon>Spermatophyta</taxon>
        <taxon>Magnoliopsida</taxon>
        <taxon>eudicotyledons</taxon>
        <taxon>Gunneridae</taxon>
        <taxon>Pentapetalae</taxon>
        <taxon>rosids</taxon>
        <taxon>fabids</taxon>
        <taxon>Fabales</taxon>
        <taxon>Fabaceae</taxon>
        <taxon>Papilionoideae</taxon>
        <taxon>50 kb inversion clade</taxon>
        <taxon>NPAAA clade</taxon>
        <taxon>indigoferoid/millettioid clade</taxon>
        <taxon>Phaseoleae</taxon>
        <taxon>Vigna</taxon>
    </lineage>
</organism>
<evidence type="ECO:0000256" key="1">
    <source>
        <dbReference type="ARBA" id="ARBA00004186"/>
    </source>
</evidence>
<keyword evidence="8" id="KW-0498">Mitosis</keyword>
<dbReference type="GO" id="GO:0000940">
    <property type="term" value="C:outer kinetochore"/>
    <property type="evidence" value="ECO:0007669"/>
    <property type="project" value="InterPro"/>
</dbReference>
<dbReference type="GO" id="GO:0051301">
    <property type="term" value="P:cell division"/>
    <property type="evidence" value="ECO:0007669"/>
    <property type="project" value="UniProtKB-KW"/>
</dbReference>